<dbReference type="OrthoDB" id="5901959at2"/>
<protein>
    <recommendedName>
        <fullName evidence="4">WD40 repeat domain-containing protein</fullName>
    </recommendedName>
</protein>
<dbReference type="Proteomes" id="UP000281112">
    <property type="component" value="Unassembled WGS sequence"/>
</dbReference>
<comment type="caution">
    <text evidence="2">The sequence shown here is derived from an EMBL/GenBank/DDBJ whole genome shotgun (WGS) entry which is preliminary data.</text>
</comment>
<keyword evidence="1" id="KW-0732">Signal</keyword>
<name>A0A3N9U661_9VIBR</name>
<dbReference type="RefSeq" id="WP_124937019.1">
    <property type="nucleotide sequence ID" value="NZ_RJVQ01000003.1"/>
</dbReference>
<evidence type="ECO:0000313" key="3">
    <source>
        <dbReference type="Proteomes" id="UP000281112"/>
    </source>
</evidence>
<organism evidence="2 3">
    <name type="scientific">Vibrio viridaestus</name>
    <dbReference type="NCBI Taxonomy" id="2487322"/>
    <lineage>
        <taxon>Bacteria</taxon>
        <taxon>Pseudomonadati</taxon>
        <taxon>Pseudomonadota</taxon>
        <taxon>Gammaproteobacteria</taxon>
        <taxon>Vibrionales</taxon>
        <taxon>Vibrionaceae</taxon>
        <taxon>Vibrio</taxon>
    </lineage>
</organism>
<sequence>MQLCIKWWSLPLLLIVTHVTLATEDQKQDDLTQFDYPFLLGDWVLINSSPYDEKQNYQSIHLKLQSDYSFLVQIQRMDNTYEYWDGEYEVSGDTLVLGRTSIEPQLYSFANTHNRLILNGVTFLKMISQKVSGAWLSDSIGGHDIQSVGVDKMLLVLQPDFVFYFKASNEKGKEVLHRGVYYLEDDHLVLVYENGELNTTFNIRNNRMSLMTDDGEMTALLTKLQ</sequence>
<feature type="signal peptide" evidence="1">
    <location>
        <begin position="1"/>
        <end position="22"/>
    </location>
</feature>
<evidence type="ECO:0008006" key="4">
    <source>
        <dbReference type="Google" id="ProtNLM"/>
    </source>
</evidence>
<feature type="chain" id="PRO_5017927976" description="WD40 repeat domain-containing protein" evidence="1">
    <location>
        <begin position="23"/>
        <end position="225"/>
    </location>
</feature>
<accession>A0A3N9U661</accession>
<evidence type="ECO:0000256" key="1">
    <source>
        <dbReference type="SAM" id="SignalP"/>
    </source>
</evidence>
<reference evidence="2 3" key="1">
    <citation type="submission" date="2018-11" db="EMBL/GenBank/DDBJ databases">
        <title>Vibrio LJC006 sp. nov., isolated from seawater during the bloom of the enteromorpha.</title>
        <authorList>
            <person name="Liang J."/>
        </authorList>
    </citation>
    <scope>NUCLEOTIDE SEQUENCE [LARGE SCALE GENOMIC DNA]</scope>
    <source>
        <strain evidence="2 3">LJC006</strain>
    </source>
</reference>
<dbReference type="AlphaFoldDB" id="A0A3N9U661"/>
<evidence type="ECO:0000313" key="2">
    <source>
        <dbReference type="EMBL" id="RQW63556.1"/>
    </source>
</evidence>
<gene>
    <name evidence="2" type="ORF">EES38_09935</name>
</gene>
<proteinExistence type="predicted"/>
<dbReference type="EMBL" id="RJVQ01000003">
    <property type="protein sequence ID" value="RQW63556.1"/>
    <property type="molecule type" value="Genomic_DNA"/>
</dbReference>
<keyword evidence="3" id="KW-1185">Reference proteome</keyword>